<dbReference type="OrthoDB" id="10024036at2759"/>
<accession>A0A813QCR7</accession>
<gene>
    <name evidence="1" type="ORF">EDS130_LOCUS3043</name>
    <name evidence="2" type="ORF">XAT740_LOCUS54284</name>
</gene>
<sequence length="144" mass="16935">MLFFQIKPSCSLSSKYDDRAVTIVRSIDDYLCQNYVFTCFYRHRYHQSFDNQHDSDNCKSLLILHSCLNYDSDVLRICYQSILHRTKVYLENDTPKHCFTSSVYKNFHAQHLRSTASSRTFPKCPLVMLVLLVISFVIKIRACC</sequence>
<evidence type="ECO:0000313" key="3">
    <source>
        <dbReference type="Proteomes" id="UP000663828"/>
    </source>
</evidence>
<dbReference type="EMBL" id="CAJNOJ010000007">
    <property type="protein sequence ID" value="CAF0765854.1"/>
    <property type="molecule type" value="Genomic_DNA"/>
</dbReference>
<dbReference type="Proteomes" id="UP000663828">
    <property type="component" value="Unassembled WGS sequence"/>
</dbReference>
<dbReference type="Proteomes" id="UP000663852">
    <property type="component" value="Unassembled WGS sequence"/>
</dbReference>
<comment type="caution">
    <text evidence="1">The sequence shown here is derived from an EMBL/GenBank/DDBJ whole genome shotgun (WGS) entry which is preliminary data.</text>
</comment>
<evidence type="ECO:0000313" key="1">
    <source>
        <dbReference type="EMBL" id="CAF0765854.1"/>
    </source>
</evidence>
<reference evidence="1" key="1">
    <citation type="submission" date="2021-02" db="EMBL/GenBank/DDBJ databases">
        <authorList>
            <person name="Nowell W R."/>
        </authorList>
    </citation>
    <scope>NUCLEOTIDE SEQUENCE</scope>
</reference>
<evidence type="ECO:0000313" key="2">
    <source>
        <dbReference type="EMBL" id="CAF1646930.1"/>
    </source>
</evidence>
<protein>
    <submittedName>
        <fullName evidence="1">Uncharacterized protein</fullName>
    </submittedName>
</protein>
<name>A0A813QCR7_ADIRI</name>
<keyword evidence="3" id="KW-1185">Reference proteome</keyword>
<evidence type="ECO:0000313" key="4">
    <source>
        <dbReference type="Proteomes" id="UP000663852"/>
    </source>
</evidence>
<organism evidence="1 4">
    <name type="scientific">Adineta ricciae</name>
    <name type="common">Rotifer</name>
    <dbReference type="NCBI Taxonomy" id="249248"/>
    <lineage>
        <taxon>Eukaryota</taxon>
        <taxon>Metazoa</taxon>
        <taxon>Spiralia</taxon>
        <taxon>Gnathifera</taxon>
        <taxon>Rotifera</taxon>
        <taxon>Eurotatoria</taxon>
        <taxon>Bdelloidea</taxon>
        <taxon>Adinetida</taxon>
        <taxon>Adinetidae</taxon>
        <taxon>Adineta</taxon>
    </lineage>
</organism>
<dbReference type="AlphaFoldDB" id="A0A813QCR7"/>
<dbReference type="EMBL" id="CAJNOR010009665">
    <property type="protein sequence ID" value="CAF1646930.1"/>
    <property type="molecule type" value="Genomic_DNA"/>
</dbReference>
<proteinExistence type="predicted"/>